<feature type="compositionally biased region" description="Basic and acidic residues" evidence="2">
    <location>
        <begin position="307"/>
        <end position="316"/>
    </location>
</feature>
<keyword evidence="1" id="KW-0418">Kinase</keyword>
<dbReference type="PANTHER" id="PTHR23086:SF8">
    <property type="entry name" value="PHOSPHATIDYLINOSITOL 5-PHOSPHATE 4-KINASE, ISOFORM A"/>
    <property type="match status" value="1"/>
</dbReference>
<dbReference type="Proteomes" id="UP001295684">
    <property type="component" value="Unassembled WGS sequence"/>
</dbReference>
<dbReference type="GO" id="GO:0005524">
    <property type="term" value="F:ATP binding"/>
    <property type="evidence" value="ECO:0007669"/>
    <property type="project" value="UniProtKB-UniRule"/>
</dbReference>
<protein>
    <recommendedName>
        <fullName evidence="7">Phosphatidylinositol-4-phosphate 5-kinase</fullName>
    </recommendedName>
</protein>
<dbReference type="InterPro" id="IPR002498">
    <property type="entry name" value="PInositol-4-P-4/5-kinase_core"/>
</dbReference>
<keyword evidence="1" id="KW-0808">Transferase</keyword>
<dbReference type="InterPro" id="IPR011992">
    <property type="entry name" value="EF-hand-dom_pair"/>
</dbReference>
<keyword evidence="1" id="KW-0547">Nucleotide-binding</keyword>
<feature type="compositionally biased region" description="Low complexity" evidence="2">
    <location>
        <begin position="451"/>
        <end position="461"/>
    </location>
</feature>
<evidence type="ECO:0000259" key="4">
    <source>
        <dbReference type="PROSITE" id="PS51455"/>
    </source>
</evidence>
<dbReference type="SUPFAM" id="SSF47473">
    <property type="entry name" value="EF-hand"/>
    <property type="match status" value="1"/>
</dbReference>
<proteinExistence type="predicted"/>
<feature type="compositionally biased region" description="Acidic residues" evidence="2">
    <location>
        <begin position="336"/>
        <end position="357"/>
    </location>
</feature>
<keyword evidence="1" id="KW-0067">ATP-binding</keyword>
<dbReference type="GO" id="GO:0046854">
    <property type="term" value="P:phosphatidylinositol phosphate biosynthetic process"/>
    <property type="evidence" value="ECO:0007669"/>
    <property type="project" value="TreeGrafter"/>
</dbReference>
<dbReference type="PANTHER" id="PTHR23086">
    <property type="entry name" value="PHOSPHATIDYLINOSITOL-4-PHOSPHATE 5-KINASE"/>
    <property type="match status" value="1"/>
</dbReference>
<dbReference type="Gene3D" id="1.10.238.10">
    <property type="entry name" value="EF-hand"/>
    <property type="match status" value="1"/>
</dbReference>
<feature type="compositionally biased region" description="Basic residues" evidence="2">
    <location>
        <begin position="378"/>
        <end position="388"/>
    </location>
</feature>
<evidence type="ECO:0000256" key="2">
    <source>
        <dbReference type="SAM" id="MobiDB-lite"/>
    </source>
</evidence>
<dbReference type="Gene3D" id="3.30.800.10">
    <property type="entry name" value="Phosphatidylinositol Phosphate Kinase II Beta"/>
    <property type="match status" value="1"/>
</dbReference>
<dbReference type="GO" id="GO:0005886">
    <property type="term" value="C:plasma membrane"/>
    <property type="evidence" value="ECO:0007669"/>
    <property type="project" value="TreeGrafter"/>
</dbReference>
<feature type="domain" description="EF-hand" evidence="3">
    <location>
        <begin position="104"/>
        <end position="139"/>
    </location>
</feature>
<comment type="caution">
    <text evidence="5">The sequence shown here is derived from an EMBL/GenBank/DDBJ whole genome shotgun (WGS) entry which is preliminary data.</text>
</comment>
<dbReference type="PROSITE" id="PS50222">
    <property type="entry name" value="EF_HAND_2"/>
    <property type="match status" value="1"/>
</dbReference>
<reference evidence="5" key="1">
    <citation type="submission" date="2023-07" db="EMBL/GenBank/DDBJ databases">
        <authorList>
            <consortium name="AG Swart"/>
            <person name="Singh M."/>
            <person name="Singh A."/>
            <person name="Seah K."/>
            <person name="Emmerich C."/>
        </authorList>
    </citation>
    <scope>NUCLEOTIDE SEQUENCE</scope>
    <source>
        <strain evidence="5">DP1</strain>
    </source>
</reference>
<dbReference type="CDD" id="cd00139">
    <property type="entry name" value="PIPKc"/>
    <property type="match status" value="1"/>
</dbReference>
<dbReference type="AlphaFoldDB" id="A0AAD2D7U4"/>
<accession>A0AAD2D7U4</accession>
<dbReference type="SUPFAM" id="SSF56104">
    <property type="entry name" value="SAICAR synthase-like"/>
    <property type="match status" value="1"/>
</dbReference>
<dbReference type="InterPro" id="IPR002048">
    <property type="entry name" value="EF_hand_dom"/>
</dbReference>
<dbReference type="SMART" id="SM00330">
    <property type="entry name" value="PIPKc"/>
    <property type="match status" value="1"/>
</dbReference>
<evidence type="ECO:0000313" key="6">
    <source>
        <dbReference type="Proteomes" id="UP001295684"/>
    </source>
</evidence>
<keyword evidence="6" id="KW-1185">Reference proteome</keyword>
<feature type="compositionally biased region" description="Basic and acidic residues" evidence="2">
    <location>
        <begin position="396"/>
        <end position="405"/>
    </location>
</feature>
<gene>
    <name evidence="5" type="ORF">ECRASSUSDP1_LOCUS26046</name>
</gene>
<name>A0AAD2D7U4_EUPCR</name>
<dbReference type="Pfam" id="PF01504">
    <property type="entry name" value="PIP5K"/>
    <property type="match status" value="1"/>
</dbReference>
<evidence type="ECO:0008006" key="7">
    <source>
        <dbReference type="Google" id="ProtNLM"/>
    </source>
</evidence>
<dbReference type="InterPro" id="IPR027484">
    <property type="entry name" value="PInositol-4-P-5-kinase_N"/>
</dbReference>
<dbReference type="Gene3D" id="3.30.810.10">
    <property type="entry name" value="2-Layer Sandwich"/>
    <property type="match status" value="1"/>
</dbReference>
<feature type="region of interest" description="Disordered" evidence="2">
    <location>
        <begin position="280"/>
        <end position="299"/>
    </location>
</feature>
<feature type="domain" description="PIPK" evidence="4">
    <location>
        <begin position="712"/>
        <end position="1087"/>
    </location>
</feature>
<dbReference type="EMBL" id="CAMPGE010026853">
    <property type="protein sequence ID" value="CAI2384514.1"/>
    <property type="molecule type" value="Genomic_DNA"/>
</dbReference>
<dbReference type="GO" id="GO:0016308">
    <property type="term" value="F:1-phosphatidylinositol-4-phosphate 5-kinase activity"/>
    <property type="evidence" value="ECO:0007669"/>
    <property type="project" value="TreeGrafter"/>
</dbReference>
<evidence type="ECO:0000313" key="5">
    <source>
        <dbReference type="EMBL" id="CAI2384514.1"/>
    </source>
</evidence>
<dbReference type="GO" id="GO:0005509">
    <property type="term" value="F:calcium ion binding"/>
    <property type="evidence" value="ECO:0007669"/>
    <property type="project" value="InterPro"/>
</dbReference>
<dbReference type="InterPro" id="IPR027483">
    <property type="entry name" value="PInositol-4-P-4/5-kinase_C_sf"/>
</dbReference>
<feature type="region of interest" description="Disordered" evidence="2">
    <location>
        <begin position="307"/>
        <end position="465"/>
    </location>
</feature>
<dbReference type="PROSITE" id="PS51455">
    <property type="entry name" value="PIPK"/>
    <property type="match status" value="1"/>
</dbReference>
<sequence length="1155" mass="135125">MSKIFACCGTKKPNSQLETIKESYKRNKWRFGQEEFNQLIKTFQKNAVNLRLSRSKFLEMFGLLGMESTSYICERMFDCIDKENNEWISLENYLIYMDVLIHGKEKEKLKQSFELLDIRKRGKVTYKDFMQVAVSVSSMWRAALGHSVEIDEKIIKNVFNVISNNKKYFKCKNYVNVVKMNPDLMSWLTKPKEILDDKLEKNVSSKEKNYKTSIVQEMIENSKKFAEEVISTVEKVLKIQRGHRFTYKKRSRSFTLKDDAAIIGKQESLKLHDIGKHDFPISTEKGKKNTKSIKTFLPGVERRTLRKKDDVNRTETSDEISIMKAGPTPEIFKLEDCEEDQNEGGEEEENEGGEEEKNEGGEEQKQESGSSNHDAKGSTKRKKKKVKAKTYNEINQSEHSRRFDDSSLEVDSEECKSDINQITKSKRGKSRRSLYQDDNDQEDKIGDIPMSAFESSSSNSDDTFESYENDELYLKYQRERTPIKIDKFSNEEAKGNAAEEILASLRDISIEIDGDFEDVRQNGLSIEERPDRPSLFKKSEAGIRLQQDYSIDDLQSEDCFVQRAETNLPLPQNIKLLDDAKSVNSPECEKIQKEIQVTESLRNLEMKMRNSVTGNYDQSKLQPFLREYMKNESIIKDSRLLFEDLLETSRSYIKKLDQLVTDEDEKVNEEENKELTRKNTMRNIHHGKEKSRVTKARRKTAMAKTMNVVHFGHENFNLVFNIMLGVRKAIDSVINFPIFELQKKDFKIKCVYEIAPWRTTDRDDLKACRFLDYAPQVFDSIRKKFNVEREEYSQSLGPDQILNNLLTGDFSSLSELCSSGKSGSFFYYTADGKYMLKTISKTEFRFFKRILRNYYNHIEKYDSTLITRIYGLHKMIFSRKTRRSSVKTLYFCIMNNVFHTTKEIHRRYDLKGSTQGRTTKYANNIFDPTIALKDNDIVDEENYFIIQEDMCEKFTKQVEADVQFFKENNIIDYSLLIGIHDKKADPNTGKNYVSNLSMMSESDAGTRTVRDYVQSHSLPFYEQDEGGMQNFNKKEIYFLGIIDILTEYNTKKKMEHFFKRLKYGNSISCVPPDRYAKRFDEFINSRVVTPRQYKVIAKDLKTRPPLGLVEDIENYERQSLLVGDEMDSYPDEEAKDNRRKHIKNKRMIRELDEED</sequence>
<dbReference type="InterPro" id="IPR023610">
    <property type="entry name" value="PInositol-4/5-P-5/4-kinase"/>
</dbReference>
<organism evidence="5 6">
    <name type="scientific">Euplotes crassus</name>
    <dbReference type="NCBI Taxonomy" id="5936"/>
    <lineage>
        <taxon>Eukaryota</taxon>
        <taxon>Sar</taxon>
        <taxon>Alveolata</taxon>
        <taxon>Ciliophora</taxon>
        <taxon>Intramacronucleata</taxon>
        <taxon>Spirotrichea</taxon>
        <taxon>Hypotrichia</taxon>
        <taxon>Euplotida</taxon>
        <taxon>Euplotidae</taxon>
        <taxon>Moneuplotes</taxon>
    </lineage>
</organism>
<evidence type="ECO:0000259" key="3">
    <source>
        <dbReference type="PROSITE" id="PS50222"/>
    </source>
</evidence>
<evidence type="ECO:0000256" key="1">
    <source>
        <dbReference type="PROSITE-ProRule" id="PRU00781"/>
    </source>
</evidence>